<evidence type="ECO:0000313" key="4">
    <source>
        <dbReference type="EMBL" id="KFO21828.1"/>
    </source>
</evidence>
<keyword evidence="2" id="KW-1015">Disulfide bond</keyword>
<dbReference type="CDD" id="cd00042">
    <property type="entry name" value="CY"/>
    <property type="match status" value="1"/>
</dbReference>
<dbReference type="Proteomes" id="UP000028990">
    <property type="component" value="Unassembled WGS sequence"/>
</dbReference>
<dbReference type="PANTHER" id="PTHR46186">
    <property type="entry name" value="CYSTATIN"/>
    <property type="match status" value="1"/>
</dbReference>
<evidence type="ECO:0000256" key="1">
    <source>
        <dbReference type="ARBA" id="ARBA00009403"/>
    </source>
</evidence>
<dbReference type="STRING" id="885580.ENSFDAP00000005286"/>
<dbReference type="PANTHER" id="PTHR46186:SF4">
    <property type="entry name" value="CYSTATIN 10"/>
    <property type="match status" value="1"/>
</dbReference>
<name>A0A091CUW4_FUKDA</name>
<reference evidence="4 5" key="1">
    <citation type="submission" date="2013-11" db="EMBL/GenBank/DDBJ databases">
        <title>The Damaraland mole rat (Fukomys damarensis) genome and evolution of African mole rats.</title>
        <authorList>
            <person name="Gladyshev V.N."/>
            <person name="Fang X."/>
        </authorList>
    </citation>
    <scope>NUCLEOTIDE SEQUENCE [LARGE SCALE GENOMIC DNA]</scope>
    <source>
        <tissue evidence="4">Liver</tissue>
    </source>
</reference>
<dbReference type="InterPro" id="IPR046350">
    <property type="entry name" value="Cystatin_sf"/>
</dbReference>
<dbReference type="Pfam" id="PF00031">
    <property type="entry name" value="Cystatin"/>
    <property type="match status" value="1"/>
</dbReference>
<proteinExistence type="inferred from homology"/>
<evidence type="ECO:0000313" key="5">
    <source>
        <dbReference type="Proteomes" id="UP000028990"/>
    </source>
</evidence>
<dbReference type="GO" id="GO:0005737">
    <property type="term" value="C:cytoplasm"/>
    <property type="evidence" value="ECO:0007669"/>
    <property type="project" value="TreeGrafter"/>
</dbReference>
<dbReference type="GO" id="GO:0004869">
    <property type="term" value="F:cysteine-type endopeptidase inhibitor activity"/>
    <property type="evidence" value="ECO:0007669"/>
    <property type="project" value="InterPro"/>
</dbReference>
<dbReference type="SMART" id="SM00043">
    <property type="entry name" value="CY"/>
    <property type="match status" value="1"/>
</dbReference>
<dbReference type="InterPro" id="IPR000010">
    <property type="entry name" value="Cystatin_dom"/>
</dbReference>
<evidence type="ECO:0000259" key="3">
    <source>
        <dbReference type="SMART" id="SM00043"/>
    </source>
</evidence>
<keyword evidence="5" id="KW-1185">Reference proteome</keyword>
<dbReference type="GO" id="GO:0005615">
    <property type="term" value="C:extracellular space"/>
    <property type="evidence" value="ECO:0007669"/>
    <property type="project" value="TreeGrafter"/>
</dbReference>
<dbReference type="EMBL" id="KN124277">
    <property type="protein sequence ID" value="KFO21828.1"/>
    <property type="molecule type" value="Genomic_DNA"/>
</dbReference>
<gene>
    <name evidence="4" type="ORF">H920_16766</name>
</gene>
<dbReference type="FunFam" id="3.10.450.10:FF:000004">
    <property type="entry name" value="Cystatin C"/>
    <property type="match status" value="1"/>
</dbReference>
<evidence type="ECO:0000256" key="2">
    <source>
        <dbReference type="ARBA" id="ARBA00023157"/>
    </source>
</evidence>
<dbReference type="SUPFAM" id="SSF54403">
    <property type="entry name" value="Cystatin/monellin"/>
    <property type="match status" value="1"/>
</dbReference>
<comment type="similarity">
    <text evidence="1">Belongs to the cystatin family.</text>
</comment>
<organism evidence="4 5">
    <name type="scientific">Fukomys damarensis</name>
    <name type="common">Damaraland mole rat</name>
    <name type="synonym">Cryptomys damarensis</name>
    <dbReference type="NCBI Taxonomy" id="885580"/>
    <lineage>
        <taxon>Eukaryota</taxon>
        <taxon>Metazoa</taxon>
        <taxon>Chordata</taxon>
        <taxon>Craniata</taxon>
        <taxon>Vertebrata</taxon>
        <taxon>Euteleostomi</taxon>
        <taxon>Mammalia</taxon>
        <taxon>Eutheria</taxon>
        <taxon>Euarchontoglires</taxon>
        <taxon>Glires</taxon>
        <taxon>Rodentia</taxon>
        <taxon>Hystricomorpha</taxon>
        <taxon>Bathyergidae</taxon>
        <taxon>Fukomys</taxon>
    </lineage>
</organism>
<accession>A0A091CUW4</accession>
<sequence length="94" mass="10375">MTSILLRISAERTHEGALLIGGLEDLDFNRKGVQQAVDFALQEYNNENNDLNVSRLVRVVVAGMNYYLDLEIGGTTCAKSQSEQPDCPFSVDPV</sequence>
<protein>
    <submittedName>
        <fullName evidence="4">Cystatin-C</fullName>
    </submittedName>
</protein>
<dbReference type="Gene3D" id="3.10.450.10">
    <property type="match status" value="1"/>
</dbReference>
<feature type="domain" description="Cystatin" evidence="3">
    <location>
        <begin position="18"/>
        <end position="94"/>
    </location>
</feature>
<dbReference type="GO" id="GO:0031982">
    <property type="term" value="C:vesicle"/>
    <property type="evidence" value="ECO:0007669"/>
    <property type="project" value="TreeGrafter"/>
</dbReference>
<dbReference type="AlphaFoldDB" id="A0A091CUW4"/>